<organism evidence="1 2">
    <name type="scientific">Pleurotus eryngii</name>
    <name type="common">Boletus of the steppes</name>
    <dbReference type="NCBI Taxonomy" id="5323"/>
    <lineage>
        <taxon>Eukaryota</taxon>
        <taxon>Fungi</taxon>
        <taxon>Dikarya</taxon>
        <taxon>Basidiomycota</taxon>
        <taxon>Agaricomycotina</taxon>
        <taxon>Agaricomycetes</taxon>
        <taxon>Agaricomycetidae</taxon>
        <taxon>Agaricales</taxon>
        <taxon>Pleurotineae</taxon>
        <taxon>Pleurotaceae</taxon>
        <taxon>Pleurotus</taxon>
    </lineage>
</organism>
<protein>
    <submittedName>
        <fullName evidence="1">Uncharacterized protein</fullName>
    </submittedName>
</protein>
<feature type="non-terminal residue" evidence="1">
    <location>
        <position position="1"/>
    </location>
</feature>
<name>A0A9P6D9B8_PLEER</name>
<feature type="non-terminal residue" evidence="1">
    <location>
        <position position="189"/>
    </location>
</feature>
<evidence type="ECO:0000313" key="1">
    <source>
        <dbReference type="EMBL" id="KAF9488514.1"/>
    </source>
</evidence>
<dbReference type="AlphaFoldDB" id="A0A9P6D9B8"/>
<dbReference type="EMBL" id="MU154710">
    <property type="protein sequence ID" value="KAF9488514.1"/>
    <property type="molecule type" value="Genomic_DNA"/>
</dbReference>
<gene>
    <name evidence="1" type="ORF">BDN71DRAFT_1357488</name>
</gene>
<comment type="caution">
    <text evidence="1">The sequence shown here is derived from an EMBL/GenBank/DDBJ whole genome shotgun (WGS) entry which is preliminary data.</text>
</comment>
<accession>A0A9P6D9B8</accession>
<reference evidence="1" key="1">
    <citation type="submission" date="2020-11" db="EMBL/GenBank/DDBJ databases">
        <authorList>
            <consortium name="DOE Joint Genome Institute"/>
            <person name="Ahrendt S."/>
            <person name="Riley R."/>
            <person name="Andreopoulos W."/>
            <person name="Labutti K."/>
            <person name="Pangilinan J."/>
            <person name="Ruiz-Duenas F.J."/>
            <person name="Barrasa J.M."/>
            <person name="Sanchez-Garcia M."/>
            <person name="Camarero S."/>
            <person name="Miyauchi S."/>
            <person name="Serrano A."/>
            <person name="Linde D."/>
            <person name="Babiker R."/>
            <person name="Drula E."/>
            <person name="Ayuso-Fernandez I."/>
            <person name="Pacheco R."/>
            <person name="Padilla G."/>
            <person name="Ferreira P."/>
            <person name="Barriuso J."/>
            <person name="Kellner H."/>
            <person name="Castanera R."/>
            <person name="Alfaro M."/>
            <person name="Ramirez L."/>
            <person name="Pisabarro A.G."/>
            <person name="Kuo A."/>
            <person name="Tritt A."/>
            <person name="Lipzen A."/>
            <person name="He G."/>
            <person name="Yan M."/>
            <person name="Ng V."/>
            <person name="Cullen D."/>
            <person name="Martin F."/>
            <person name="Rosso M.-N."/>
            <person name="Henrissat B."/>
            <person name="Hibbett D."/>
            <person name="Martinez A.T."/>
            <person name="Grigoriev I.V."/>
        </authorList>
    </citation>
    <scope>NUCLEOTIDE SEQUENCE</scope>
    <source>
        <strain evidence="1">ATCC 90797</strain>
    </source>
</reference>
<dbReference type="Proteomes" id="UP000807025">
    <property type="component" value="Unassembled WGS sequence"/>
</dbReference>
<keyword evidence="2" id="KW-1185">Reference proteome</keyword>
<evidence type="ECO:0000313" key="2">
    <source>
        <dbReference type="Proteomes" id="UP000807025"/>
    </source>
</evidence>
<sequence length="189" mass="22379">PRTERWQVNHKIPLSSLPKWNGEGKTLIDYLTDLTLYSDLDEMMKSDIAQIVLTRFTYTAKDWFTTLPSEAQRVAMSSFNEFILCLWEHFMDVHWIDEHTIEYKEMCFWQTGHTKELPLQFIQCCLKYSCFLFSENDENDVGMVHHVLRVQPACWAIHLNTKSCNTVVELLHKLKVMNEGLITDWERSE</sequence>
<proteinExistence type="predicted"/>